<dbReference type="InterPro" id="IPR056534">
    <property type="entry name" value="Beta-prop_NWD2_C"/>
</dbReference>
<dbReference type="PANTHER" id="PTHR22847">
    <property type="entry name" value="WD40 REPEAT PROTEIN"/>
    <property type="match status" value="1"/>
</dbReference>
<dbReference type="Pfam" id="PF23586">
    <property type="entry name" value="Beta-prop_NWD2_C"/>
    <property type="match status" value="1"/>
</dbReference>
<dbReference type="InterPro" id="IPR027417">
    <property type="entry name" value="P-loop_NTPase"/>
</dbReference>
<keyword evidence="7" id="KW-1185">Reference proteome</keyword>
<dbReference type="InterPro" id="IPR020472">
    <property type="entry name" value="WD40_PAC1"/>
</dbReference>
<dbReference type="Pfam" id="PF00400">
    <property type="entry name" value="WD40"/>
    <property type="match status" value="8"/>
</dbReference>
<dbReference type="Proteomes" id="UP000044841">
    <property type="component" value="Unassembled WGS sequence"/>
</dbReference>
<organism evidence="6 7">
    <name type="scientific">Rhizoctonia solani</name>
    <dbReference type="NCBI Taxonomy" id="456999"/>
    <lineage>
        <taxon>Eukaryota</taxon>
        <taxon>Fungi</taxon>
        <taxon>Dikarya</taxon>
        <taxon>Basidiomycota</taxon>
        <taxon>Agaricomycotina</taxon>
        <taxon>Agaricomycetes</taxon>
        <taxon>Cantharellales</taxon>
        <taxon>Ceratobasidiaceae</taxon>
        <taxon>Rhizoctonia</taxon>
    </lineage>
</organism>
<feature type="domain" description="NWD2 C-terminal beta-propeller" evidence="4">
    <location>
        <begin position="953"/>
        <end position="1066"/>
    </location>
</feature>
<dbReference type="PANTHER" id="PTHR22847:SF637">
    <property type="entry name" value="WD REPEAT DOMAIN 5B"/>
    <property type="match status" value="1"/>
</dbReference>
<accession>A0A0K6G5N2</accession>
<feature type="repeat" description="WD" evidence="3">
    <location>
        <begin position="862"/>
        <end position="903"/>
    </location>
</feature>
<reference evidence="6 7" key="1">
    <citation type="submission" date="2015-07" db="EMBL/GenBank/DDBJ databases">
        <authorList>
            <person name="Noorani M."/>
        </authorList>
    </citation>
    <scope>NUCLEOTIDE SEQUENCE [LARGE SCALE GENOMIC DNA]</scope>
    <source>
        <strain evidence="6">BBA 69670</strain>
    </source>
</reference>
<dbReference type="EMBL" id="CYGV01001399">
    <property type="protein sequence ID" value="CUA73613.1"/>
    <property type="molecule type" value="Genomic_DNA"/>
</dbReference>
<feature type="repeat" description="WD" evidence="3">
    <location>
        <begin position="1308"/>
        <end position="1349"/>
    </location>
</feature>
<dbReference type="SUPFAM" id="SSF52540">
    <property type="entry name" value="P-loop containing nucleoside triphosphate hydrolases"/>
    <property type="match status" value="1"/>
</dbReference>
<dbReference type="PROSITE" id="PS50294">
    <property type="entry name" value="WD_REPEATS_REGION"/>
    <property type="match status" value="7"/>
</dbReference>
<feature type="repeat" description="WD" evidence="3">
    <location>
        <begin position="819"/>
        <end position="860"/>
    </location>
</feature>
<feature type="repeat" description="WD" evidence="3">
    <location>
        <begin position="1082"/>
        <end position="1123"/>
    </location>
</feature>
<dbReference type="SUPFAM" id="SSF50978">
    <property type="entry name" value="WD40 repeat-like"/>
    <property type="match status" value="2"/>
</dbReference>
<dbReference type="InterPro" id="IPR036322">
    <property type="entry name" value="WD40_repeat_dom_sf"/>
</dbReference>
<dbReference type="InterPro" id="IPR015943">
    <property type="entry name" value="WD40/YVTN_repeat-like_dom_sf"/>
</dbReference>
<evidence type="ECO:0000256" key="1">
    <source>
        <dbReference type="ARBA" id="ARBA00022574"/>
    </source>
</evidence>
<dbReference type="Pfam" id="PF24883">
    <property type="entry name" value="NPHP3_N"/>
    <property type="match status" value="1"/>
</dbReference>
<evidence type="ECO:0000313" key="6">
    <source>
        <dbReference type="EMBL" id="CUA73613.1"/>
    </source>
</evidence>
<dbReference type="InterPro" id="IPR056884">
    <property type="entry name" value="NPHP3-like_N"/>
</dbReference>
<proteinExistence type="predicted"/>
<evidence type="ECO:0000259" key="5">
    <source>
        <dbReference type="Pfam" id="PF24883"/>
    </source>
</evidence>
<dbReference type="GO" id="GO:1990234">
    <property type="term" value="C:transferase complex"/>
    <property type="evidence" value="ECO:0007669"/>
    <property type="project" value="UniProtKB-ARBA"/>
</dbReference>
<sequence>MKKAHEYGSRFKKKFKKLFEMDEAPNRAATPAKPGTSWIKSENWANLNACLDTLSQMASVSGLGPLETTIEGIADCLGIFEDAVQGRQAYVELRSELDDLFQELHNYLKLSPTVVANVSDVCGLIQNEIDYVKTQQTRKTVRRLAGAEQDEENVLECYRRIRKHLQGLSRKMAILTLNVVERQEMDRQLDKLMPALSARYRSAKSLGLGRRPCTQGTRTKVLDEMCEWAVTPNTGNIYWMNGMAGTGKTTIAYSLCERLVIESKHELGASFFCSRSLPECRDVGRIIPSIAYQLAQRFPRFRNALCEKIQSSPDALDGGPSSQFESLIVNALEDPKVRAELPPSTVIVIDALDECDDATTTRQILDALLAKSEGLPIKFVVSSRPEAAIRDRMEKSDQRLVLHELDKKEVQTDIRAYLREELAPINPLDAEIEQLAERAGVLFIYAATVIRYIGHDDFGMNPRGRLKNVLETAKRSRNQTEEIDELYETILEAALGNRKLEEMEREDVMLVLNTVVCAKSPLTVDSLNGLLKLDSIERVKVALRPLWSVLHVTSLNMTVTTLHASFPDYLTDHSRSGKSIWHCDAAVHHQVLAQRCLEYIRDTRPQFNICQLPSSYLYDSEVEDLDARIEKFISAPLRYACLYWSAHLGASESTTVSTLLTGLEEFLATNLLLWLEVMNLTKSISTSPGELTTVKRWATLHGATQELINLIQDACRFALGIVSSPISQSTPHICISMLPFLPAHSPIRKRYSHRFGGMIGIDGTALDRRKPLLAKWELGRDTRVACSLDGTLVAKSGLYLGKTVSLIDVSSGRLVCDISTGDIGEIQALAFSPDGTRVALGTEHKTIWVWDVRTGHLVLGPLSGQEGGIGSISYSHNGSRIISGSYDNTIRIWDAQTGKLALEPLKGHTGTIRCIAVSSDDTWIVSGSYDDGGARNTVFVWDMRTGHPAFPPITTHNWVVRSAAISSDKKFMVTCSEESSVHVWDSRTGQLSKILTCPSNHDAWVTSVAISPDSGHIIAGSGGAIQIWDATTGEAVARIHEDHYDIDMLAYSSDGTRIISYSSRGSLCLYDALGAIVAKDSLPGHTEAVTSIDISPDAKHIVSGSRDNTLCIWDVIQGQLVLGPLTGHTNEVHFVQYSPDGHLILSISSDGTLQQWDAQTGRLIKVNSPIMDTLTDLNYYRSRGFIVAAYSPDTRLIATISSGSDICVWDSGSGKQILGPIHTGIRGNAIEFSADGMNLITGWKDGSVRIWDAKSGRLISSIQPQGGSDITGFAFSSDRSFYVVTGFDRRLTVRQITDSTEKQTSCSFKGHTYAIYPIKLSREGNCIVSGSDDKTVHIWDVHTQKLTFGPLKGHTSKVCSVAYSPDGTYVASASNDKAIRIWNTSTRPECTPVSILYHVASASRIHADMYFIPSYSPLNGFSTMMTDGWLINSLGD</sequence>
<evidence type="ECO:0000259" key="4">
    <source>
        <dbReference type="Pfam" id="PF23586"/>
    </source>
</evidence>
<keyword evidence="1 3" id="KW-0853">WD repeat</keyword>
<feature type="repeat" description="WD" evidence="3">
    <location>
        <begin position="1125"/>
        <end position="1166"/>
    </location>
</feature>
<evidence type="ECO:0000313" key="7">
    <source>
        <dbReference type="Proteomes" id="UP000044841"/>
    </source>
</evidence>
<protein>
    <submittedName>
        <fullName evidence="6">Notchless protein homolog 1 [Xenopus laevis]</fullName>
    </submittedName>
</protein>
<dbReference type="SMART" id="SM00320">
    <property type="entry name" value="WD40"/>
    <property type="match status" value="13"/>
</dbReference>
<dbReference type="PRINTS" id="PR00320">
    <property type="entry name" value="GPROTEINBRPT"/>
</dbReference>
<gene>
    <name evidence="6" type="ORF">RSOLAG22IIIB_10914</name>
</gene>
<feature type="repeat" description="WD" evidence="3">
    <location>
        <begin position="953"/>
        <end position="994"/>
    </location>
</feature>
<evidence type="ECO:0000256" key="2">
    <source>
        <dbReference type="ARBA" id="ARBA00022737"/>
    </source>
</evidence>
<name>A0A0K6G5N2_9AGAM</name>
<feature type="repeat" description="WD" evidence="3">
    <location>
        <begin position="998"/>
        <end position="1038"/>
    </location>
</feature>
<dbReference type="Gene3D" id="2.130.10.10">
    <property type="entry name" value="YVTN repeat-like/Quinoprotein amine dehydrogenase"/>
    <property type="match status" value="4"/>
</dbReference>
<dbReference type="Gene3D" id="3.40.50.300">
    <property type="entry name" value="P-loop containing nucleotide triphosphate hydrolases"/>
    <property type="match status" value="1"/>
</dbReference>
<feature type="repeat" description="WD" evidence="3">
    <location>
        <begin position="1351"/>
        <end position="1386"/>
    </location>
</feature>
<dbReference type="CDD" id="cd00200">
    <property type="entry name" value="WD40"/>
    <property type="match status" value="2"/>
</dbReference>
<dbReference type="PROSITE" id="PS00678">
    <property type="entry name" value="WD_REPEATS_1"/>
    <property type="match status" value="5"/>
</dbReference>
<keyword evidence="2" id="KW-0677">Repeat</keyword>
<feature type="repeat" description="WD" evidence="3">
    <location>
        <begin position="1229"/>
        <end position="1261"/>
    </location>
</feature>
<feature type="domain" description="Nephrocystin 3-like N-terminal" evidence="5">
    <location>
        <begin position="223"/>
        <end position="384"/>
    </location>
</feature>
<dbReference type="InterPro" id="IPR019775">
    <property type="entry name" value="WD40_repeat_CS"/>
</dbReference>
<dbReference type="InterPro" id="IPR001680">
    <property type="entry name" value="WD40_rpt"/>
</dbReference>
<dbReference type="PROSITE" id="PS50082">
    <property type="entry name" value="WD_REPEATS_2"/>
    <property type="match status" value="9"/>
</dbReference>
<evidence type="ECO:0000256" key="3">
    <source>
        <dbReference type="PROSITE-ProRule" id="PRU00221"/>
    </source>
</evidence>